<reference evidence="2" key="1">
    <citation type="submission" date="2021-09" db="EMBL/GenBank/DDBJ databases">
        <authorList>
            <consortium name="AG Swart"/>
            <person name="Singh M."/>
            <person name="Singh A."/>
            <person name="Seah K."/>
            <person name="Emmerich C."/>
        </authorList>
    </citation>
    <scope>NUCLEOTIDE SEQUENCE</scope>
    <source>
        <strain evidence="2">ATCC30299</strain>
    </source>
</reference>
<dbReference type="EMBL" id="CAJZBQ010000044">
    <property type="protein sequence ID" value="CAG9327979.1"/>
    <property type="molecule type" value="Genomic_DNA"/>
</dbReference>
<dbReference type="AlphaFoldDB" id="A0AAU9K203"/>
<proteinExistence type="predicted"/>
<gene>
    <name evidence="2" type="ORF">BSTOLATCC_MIC44599</name>
</gene>
<feature type="transmembrane region" description="Helical" evidence="1">
    <location>
        <begin position="50"/>
        <end position="70"/>
    </location>
</feature>
<keyword evidence="3" id="KW-1185">Reference proteome</keyword>
<keyword evidence="1" id="KW-0812">Transmembrane</keyword>
<name>A0AAU9K203_9CILI</name>
<protein>
    <submittedName>
        <fullName evidence="2">Uncharacterized protein</fullName>
    </submittedName>
</protein>
<keyword evidence="1" id="KW-1133">Transmembrane helix</keyword>
<evidence type="ECO:0000313" key="3">
    <source>
        <dbReference type="Proteomes" id="UP001162131"/>
    </source>
</evidence>
<keyword evidence="1" id="KW-0472">Membrane</keyword>
<accession>A0AAU9K203</accession>
<evidence type="ECO:0000313" key="2">
    <source>
        <dbReference type="EMBL" id="CAG9327979.1"/>
    </source>
</evidence>
<feature type="transmembrane region" description="Helical" evidence="1">
    <location>
        <begin position="12"/>
        <end position="30"/>
    </location>
</feature>
<dbReference type="Proteomes" id="UP001162131">
    <property type="component" value="Unassembled WGS sequence"/>
</dbReference>
<sequence length="195" mass="21650">MFFHWPKAISKAASSMNAIGTATFDSIWYIVVSLDCADWYVLISFSIDTIGLLINFISFLSTESSFLMFFHWPNAISKTFLRIWSRLFKCGFADLTLVFLGFALIEVLWISSSSISIVSLTKAAGIRSFCWGINTKLSVEIVSFTVSDKSSSSESSIPCFLFLLEDSIVSGTKTGFACIKKAEESAESPWISSSW</sequence>
<feature type="transmembrane region" description="Helical" evidence="1">
    <location>
        <begin position="91"/>
        <end position="110"/>
    </location>
</feature>
<organism evidence="2 3">
    <name type="scientific">Blepharisma stoltei</name>
    <dbReference type="NCBI Taxonomy" id="1481888"/>
    <lineage>
        <taxon>Eukaryota</taxon>
        <taxon>Sar</taxon>
        <taxon>Alveolata</taxon>
        <taxon>Ciliophora</taxon>
        <taxon>Postciliodesmatophora</taxon>
        <taxon>Heterotrichea</taxon>
        <taxon>Heterotrichida</taxon>
        <taxon>Blepharismidae</taxon>
        <taxon>Blepharisma</taxon>
    </lineage>
</organism>
<comment type="caution">
    <text evidence="2">The sequence shown here is derived from an EMBL/GenBank/DDBJ whole genome shotgun (WGS) entry which is preliminary data.</text>
</comment>
<evidence type="ECO:0000256" key="1">
    <source>
        <dbReference type="SAM" id="Phobius"/>
    </source>
</evidence>